<dbReference type="AlphaFoldDB" id="A0A1G9PKC1"/>
<protein>
    <submittedName>
        <fullName evidence="1">Uncharacterized protein</fullName>
    </submittedName>
</protein>
<keyword evidence="2" id="KW-1185">Reference proteome</keyword>
<dbReference type="STRING" id="1121325.SAMN04515677_104382"/>
<gene>
    <name evidence="1" type="ORF">SAMN04515677_104382</name>
</gene>
<reference evidence="1 2" key="1">
    <citation type="submission" date="2016-10" db="EMBL/GenBank/DDBJ databases">
        <authorList>
            <person name="de Groot N.N."/>
        </authorList>
    </citation>
    <scope>NUCLEOTIDE SEQUENCE [LARGE SCALE GENOMIC DNA]</scope>
    <source>
        <strain evidence="1 2">DSM 797</strain>
    </source>
</reference>
<dbReference type="EMBL" id="FNGW01000004">
    <property type="protein sequence ID" value="SDL98657.1"/>
    <property type="molecule type" value="Genomic_DNA"/>
</dbReference>
<dbReference type="Proteomes" id="UP000199068">
    <property type="component" value="Unassembled WGS sequence"/>
</dbReference>
<name>A0A1G9PKC1_9FIRM</name>
<accession>A0A1G9PKC1</accession>
<dbReference type="RefSeq" id="WP_170139066.1">
    <property type="nucleotide sequence ID" value="NZ_FNGW01000004.1"/>
</dbReference>
<sequence length="56" mass="6698">MNKKDWNNPELNVLGLKDTANDELKYPCDYCTTKHYTQEQKDLHNSIYHKDQMHTS</sequence>
<evidence type="ECO:0000313" key="2">
    <source>
        <dbReference type="Proteomes" id="UP000199068"/>
    </source>
</evidence>
<proteinExistence type="predicted"/>
<evidence type="ECO:0000313" key="1">
    <source>
        <dbReference type="EMBL" id="SDL98657.1"/>
    </source>
</evidence>
<organism evidence="1 2">
    <name type="scientific">Romboutsia lituseburensis DSM 797</name>
    <dbReference type="NCBI Taxonomy" id="1121325"/>
    <lineage>
        <taxon>Bacteria</taxon>
        <taxon>Bacillati</taxon>
        <taxon>Bacillota</taxon>
        <taxon>Clostridia</taxon>
        <taxon>Peptostreptococcales</taxon>
        <taxon>Peptostreptococcaceae</taxon>
        <taxon>Romboutsia</taxon>
    </lineage>
</organism>